<reference evidence="5 6" key="2">
    <citation type="submission" date="2018-11" db="EMBL/GenBank/DDBJ databases">
        <authorList>
            <consortium name="Pathogen Informatics"/>
        </authorList>
    </citation>
    <scope>NUCLEOTIDE SEQUENCE [LARGE SCALE GENOMIC DNA]</scope>
</reference>
<reference evidence="7" key="1">
    <citation type="submission" date="2016-06" db="UniProtKB">
        <authorList>
            <consortium name="WormBaseParasite"/>
        </authorList>
    </citation>
    <scope>IDENTIFICATION</scope>
</reference>
<protein>
    <submittedName>
        <fullName evidence="7">Nucleotidyltransferase</fullName>
    </submittedName>
</protein>
<dbReference type="GO" id="GO:0006979">
    <property type="term" value="P:response to oxidative stress"/>
    <property type="evidence" value="ECO:0007669"/>
    <property type="project" value="InterPro"/>
</dbReference>
<dbReference type="PRINTS" id="PR00457">
    <property type="entry name" value="ANPEROXIDASE"/>
</dbReference>
<organism evidence="6 7">
    <name type="scientific">Toxocara canis</name>
    <name type="common">Canine roundworm</name>
    <dbReference type="NCBI Taxonomy" id="6265"/>
    <lineage>
        <taxon>Eukaryota</taxon>
        <taxon>Metazoa</taxon>
        <taxon>Ecdysozoa</taxon>
        <taxon>Nematoda</taxon>
        <taxon>Chromadorea</taxon>
        <taxon>Rhabditida</taxon>
        <taxon>Spirurina</taxon>
        <taxon>Ascaridomorpha</taxon>
        <taxon>Ascaridoidea</taxon>
        <taxon>Toxocaridae</taxon>
        <taxon>Toxocara</taxon>
    </lineage>
</organism>
<dbReference type="Gene3D" id="1.10.640.10">
    <property type="entry name" value="Haem peroxidase domain superfamily, animal type"/>
    <property type="match status" value="2"/>
</dbReference>
<dbReference type="WBParaSite" id="TCNE_0000228501-mRNA-1">
    <property type="protein sequence ID" value="TCNE_0000228501-mRNA-1"/>
    <property type="gene ID" value="TCNE_0000228501"/>
</dbReference>
<dbReference type="PANTHER" id="PTHR11475">
    <property type="entry name" value="OXIDASE/PEROXIDASE"/>
    <property type="match status" value="1"/>
</dbReference>
<proteinExistence type="predicted"/>
<accession>A0A183U1B5</accession>
<keyword evidence="6" id="KW-1185">Reference proteome</keyword>
<dbReference type="PROSITE" id="PS50292">
    <property type="entry name" value="PEROXIDASE_3"/>
    <property type="match status" value="1"/>
</dbReference>
<dbReference type="SUPFAM" id="SSF48113">
    <property type="entry name" value="Heme-dependent peroxidases"/>
    <property type="match status" value="1"/>
</dbReference>
<name>A0A183U1B5_TOXCA</name>
<dbReference type="Proteomes" id="UP000050794">
    <property type="component" value="Unassembled WGS sequence"/>
</dbReference>
<evidence type="ECO:0000256" key="2">
    <source>
        <dbReference type="ARBA" id="ARBA00022525"/>
    </source>
</evidence>
<dbReference type="GO" id="GO:0020037">
    <property type="term" value="F:heme binding"/>
    <property type="evidence" value="ECO:0007669"/>
    <property type="project" value="InterPro"/>
</dbReference>
<sequence length="254" mass="29061">NINPHWDDERLYQEARRIVIAQIQHITYNEFLPLIVGKDSLRQFGLSLQTYAYDSDYDLKIDSTVLNEFASVVGLFFFSLFPERLTLYGENGEKVLQKPLGAFFYDPSILQGKGHIDSLLRFLLNESIRKPGLHMNKQFRDEFLHGAGSYSLDLAAMVIQMGRDHGIPGYTAIRSSCGLRRPSNFSDLDDITRRGDRFWYENFFVPSAFTIEQLNEIRRTSLARVICDNADGIRKIQQNVFALADNFGCSLLSA</sequence>
<dbReference type="GO" id="GO:0004601">
    <property type="term" value="F:peroxidase activity"/>
    <property type="evidence" value="ECO:0007669"/>
    <property type="project" value="UniProtKB-KW"/>
</dbReference>
<dbReference type="InterPro" id="IPR019791">
    <property type="entry name" value="Haem_peroxidase_animal"/>
</dbReference>
<evidence type="ECO:0000256" key="4">
    <source>
        <dbReference type="ARBA" id="ARBA00023180"/>
    </source>
</evidence>
<evidence type="ECO:0000313" key="5">
    <source>
        <dbReference type="EMBL" id="VDM27811.1"/>
    </source>
</evidence>
<gene>
    <name evidence="5" type="ORF">TCNE_LOCUS2285</name>
</gene>
<keyword evidence="2" id="KW-0964">Secreted</keyword>
<dbReference type="AlphaFoldDB" id="A0A183U1B5"/>
<keyword evidence="3" id="KW-0575">Peroxidase</keyword>
<keyword evidence="4" id="KW-0325">Glycoprotein</keyword>
<dbReference type="PANTHER" id="PTHR11475:SF4">
    <property type="entry name" value="CHORION PEROXIDASE"/>
    <property type="match status" value="1"/>
</dbReference>
<evidence type="ECO:0000313" key="7">
    <source>
        <dbReference type="WBParaSite" id="TCNE_0000228501-mRNA-1"/>
    </source>
</evidence>
<keyword evidence="3" id="KW-0560">Oxidoreductase</keyword>
<dbReference type="InterPro" id="IPR010255">
    <property type="entry name" value="Haem_peroxidase_sf"/>
</dbReference>
<evidence type="ECO:0000313" key="6">
    <source>
        <dbReference type="Proteomes" id="UP000050794"/>
    </source>
</evidence>
<dbReference type="Pfam" id="PF03098">
    <property type="entry name" value="An_peroxidase"/>
    <property type="match status" value="2"/>
</dbReference>
<comment type="subcellular location">
    <subcellularLocation>
        <location evidence="1">Secreted</location>
    </subcellularLocation>
</comment>
<dbReference type="EMBL" id="UYWY01002189">
    <property type="protein sequence ID" value="VDM27811.1"/>
    <property type="molecule type" value="Genomic_DNA"/>
</dbReference>
<evidence type="ECO:0000256" key="1">
    <source>
        <dbReference type="ARBA" id="ARBA00004613"/>
    </source>
</evidence>
<evidence type="ECO:0000256" key="3">
    <source>
        <dbReference type="ARBA" id="ARBA00022559"/>
    </source>
</evidence>
<dbReference type="InterPro" id="IPR037120">
    <property type="entry name" value="Haem_peroxidase_sf_animal"/>
</dbReference>